<proteinExistence type="predicted"/>
<reference evidence="2 3" key="1">
    <citation type="submission" date="2019-05" db="EMBL/GenBank/DDBJ databases">
        <title>Another draft genome of Portunus trituberculatus and its Hox gene families provides insights of decapod evolution.</title>
        <authorList>
            <person name="Jeong J.-H."/>
            <person name="Song I."/>
            <person name="Kim S."/>
            <person name="Choi T."/>
            <person name="Kim D."/>
            <person name="Ryu S."/>
            <person name="Kim W."/>
        </authorList>
    </citation>
    <scope>NUCLEOTIDE SEQUENCE [LARGE SCALE GENOMIC DNA]</scope>
    <source>
        <tissue evidence="2">Muscle</tissue>
    </source>
</reference>
<dbReference type="AlphaFoldDB" id="A0A5B7G9S7"/>
<sequence length="63" mass="6921">MATLPNGRGGQPPALPSLPPMISWPRFVWLCTGTVNKAWRLTRPPTPPYSTYVKKARSAPSSE</sequence>
<gene>
    <name evidence="2" type="ORF">E2C01_050747</name>
</gene>
<dbReference type="Proteomes" id="UP000324222">
    <property type="component" value="Unassembled WGS sequence"/>
</dbReference>
<keyword evidence="3" id="KW-1185">Reference proteome</keyword>
<comment type="caution">
    <text evidence="2">The sequence shown here is derived from an EMBL/GenBank/DDBJ whole genome shotgun (WGS) entry which is preliminary data.</text>
</comment>
<evidence type="ECO:0000313" key="3">
    <source>
        <dbReference type="Proteomes" id="UP000324222"/>
    </source>
</evidence>
<evidence type="ECO:0000256" key="1">
    <source>
        <dbReference type="SAM" id="MobiDB-lite"/>
    </source>
</evidence>
<accession>A0A5B7G9S7</accession>
<feature type="region of interest" description="Disordered" evidence="1">
    <location>
        <begin position="44"/>
        <end position="63"/>
    </location>
</feature>
<protein>
    <submittedName>
        <fullName evidence="2">Uncharacterized protein</fullName>
    </submittedName>
</protein>
<name>A0A5B7G9S7_PORTR</name>
<dbReference type="EMBL" id="VSRR010014240">
    <property type="protein sequence ID" value="MPC56781.1"/>
    <property type="molecule type" value="Genomic_DNA"/>
</dbReference>
<organism evidence="2 3">
    <name type="scientific">Portunus trituberculatus</name>
    <name type="common">Swimming crab</name>
    <name type="synonym">Neptunus trituberculatus</name>
    <dbReference type="NCBI Taxonomy" id="210409"/>
    <lineage>
        <taxon>Eukaryota</taxon>
        <taxon>Metazoa</taxon>
        <taxon>Ecdysozoa</taxon>
        <taxon>Arthropoda</taxon>
        <taxon>Crustacea</taxon>
        <taxon>Multicrustacea</taxon>
        <taxon>Malacostraca</taxon>
        <taxon>Eumalacostraca</taxon>
        <taxon>Eucarida</taxon>
        <taxon>Decapoda</taxon>
        <taxon>Pleocyemata</taxon>
        <taxon>Brachyura</taxon>
        <taxon>Eubrachyura</taxon>
        <taxon>Portunoidea</taxon>
        <taxon>Portunidae</taxon>
        <taxon>Portuninae</taxon>
        <taxon>Portunus</taxon>
    </lineage>
</organism>
<evidence type="ECO:0000313" key="2">
    <source>
        <dbReference type="EMBL" id="MPC56781.1"/>
    </source>
</evidence>